<reference evidence="1 2" key="1">
    <citation type="submission" date="2019-04" db="EMBL/GenBank/DDBJ databases">
        <title>Streptomyces oryziradicis sp. nov., a novel actinomycete isolated from rhizosphere soil of rice (Oryza sativa L.).</title>
        <authorList>
            <person name="Li C."/>
        </authorList>
    </citation>
    <scope>NUCLEOTIDE SEQUENCE [LARGE SCALE GENOMIC DNA]</scope>
    <source>
        <strain evidence="1 2">NEAU-C40</strain>
    </source>
</reference>
<evidence type="ECO:0000313" key="2">
    <source>
        <dbReference type="Proteomes" id="UP000305778"/>
    </source>
</evidence>
<evidence type="ECO:0000313" key="1">
    <source>
        <dbReference type="EMBL" id="TJZ98959.1"/>
    </source>
</evidence>
<dbReference type="OrthoDB" id="4548279at2"/>
<protein>
    <submittedName>
        <fullName evidence="1">Uncharacterized protein</fullName>
    </submittedName>
</protein>
<name>A0A4U0RSC4_9ACTN</name>
<keyword evidence="2" id="KW-1185">Reference proteome</keyword>
<dbReference type="EMBL" id="SUMC01000121">
    <property type="protein sequence ID" value="TJZ98959.1"/>
    <property type="molecule type" value="Genomic_DNA"/>
</dbReference>
<accession>A0A4U0RSC4</accession>
<dbReference type="Proteomes" id="UP000305778">
    <property type="component" value="Unassembled WGS sequence"/>
</dbReference>
<sequence length="85" mass="9121">MVTEVLSGPQEESSGKVVACPDVVLETPKRGAVAGSVVPHRHEQLQVAVLALDYQRIMASGTARGWVRAKEMARMLGLELVPAKI</sequence>
<gene>
    <name evidence="1" type="ORF">FCI23_47490</name>
</gene>
<comment type="caution">
    <text evidence="1">The sequence shown here is derived from an EMBL/GenBank/DDBJ whole genome shotgun (WGS) entry which is preliminary data.</text>
</comment>
<dbReference type="AlphaFoldDB" id="A0A4U0RSC4"/>
<organism evidence="1 2">
    <name type="scientific">Actinacidiphila oryziradicis</name>
    <dbReference type="NCBI Taxonomy" id="2571141"/>
    <lineage>
        <taxon>Bacteria</taxon>
        <taxon>Bacillati</taxon>
        <taxon>Actinomycetota</taxon>
        <taxon>Actinomycetes</taxon>
        <taxon>Kitasatosporales</taxon>
        <taxon>Streptomycetaceae</taxon>
        <taxon>Actinacidiphila</taxon>
    </lineage>
</organism>
<dbReference type="RefSeq" id="WP_136730244.1">
    <property type="nucleotide sequence ID" value="NZ_SUMC01000121.1"/>
</dbReference>
<proteinExistence type="predicted"/>